<reference evidence="6" key="1">
    <citation type="submission" date="2016-11" db="EMBL/GenBank/DDBJ databases">
        <authorList>
            <person name="Varghese N."/>
            <person name="Submissions S."/>
        </authorList>
    </citation>
    <scope>NUCLEOTIDE SEQUENCE [LARGE SCALE GENOMIC DNA]</scope>
    <source>
        <strain evidence="6">DSM 16219</strain>
    </source>
</reference>
<dbReference type="RefSeq" id="WP_073473051.1">
    <property type="nucleotide sequence ID" value="NZ_FQZU01000003.1"/>
</dbReference>
<dbReference type="PROSITE" id="PS00198">
    <property type="entry name" value="4FE4S_FER_1"/>
    <property type="match status" value="1"/>
</dbReference>
<keyword evidence="3" id="KW-0411">Iron-sulfur</keyword>
<dbReference type="SUPFAM" id="SSF54862">
    <property type="entry name" value="4Fe-4S ferredoxins"/>
    <property type="match status" value="1"/>
</dbReference>
<dbReference type="EMBL" id="FQZU01000003">
    <property type="protein sequence ID" value="SHI95112.1"/>
    <property type="molecule type" value="Genomic_DNA"/>
</dbReference>
<dbReference type="PROSITE" id="PS51379">
    <property type="entry name" value="4FE4S_FER_2"/>
    <property type="match status" value="2"/>
</dbReference>
<evidence type="ECO:0000256" key="3">
    <source>
        <dbReference type="ARBA" id="ARBA00023014"/>
    </source>
</evidence>
<evidence type="ECO:0000313" key="6">
    <source>
        <dbReference type="Proteomes" id="UP000183994"/>
    </source>
</evidence>
<organism evidence="5 6">
    <name type="scientific">Desulfatibacillum alkenivorans DSM 16219</name>
    <dbReference type="NCBI Taxonomy" id="1121393"/>
    <lineage>
        <taxon>Bacteria</taxon>
        <taxon>Pseudomonadati</taxon>
        <taxon>Thermodesulfobacteriota</taxon>
        <taxon>Desulfobacteria</taxon>
        <taxon>Desulfobacterales</taxon>
        <taxon>Desulfatibacillaceae</taxon>
        <taxon>Desulfatibacillum</taxon>
    </lineage>
</organism>
<evidence type="ECO:0000313" key="5">
    <source>
        <dbReference type="EMBL" id="SHI95112.1"/>
    </source>
</evidence>
<sequence>MGILNNIRTGVVSSIVTRRWLMRPGMKGLEFSYYVGRVPLLKKLHPWTSGKKNSCTYLPIKVDINQEMGQAVNEIYPPQVVHDFIDKASHIVRMNKCLCRNAQDCENHTHDIGCMFMGRSALGMPPQISKEISKEEAHEHVEKAVADGLVPMAGKVRVDNFAFLIPDRDELLSVCFCCHCCCMMGYYRHAGEQINEMMVPLEGVKITVNPEVCQGCGTCVETCIFDAISIKDGIAVHSDACRACGRCTRYCPNGAVTLSIENAHYKDAMEDRVESYVDWGQGKKKG</sequence>
<name>A0A1M6FBQ9_9BACT</name>
<dbReference type="STRING" id="1121393.SAMN02745216_00775"/>
<evidence type="ECO:0000256" key="2">
    <source>
        <dbReference type="ARBA" id="ARBA00023004"/>
    </source>
</evidence>
<accession>A0A1M6FBQ9</accession>
<protein>
    <submittedName>
        <fullName evidence="5">4Fe-4S binding domain-containing protein</fullName>
    </submittedName>
</protein>
<keyword evidence="6" id="KW-1185">Reference proteome</keyword>
<dbReference type="AlphaFoldDB" id="A0A1M6FBQ9"/>
<feature type="domain" description="4Fe-4S ferredoxin-type" evidence="4">
    <location>
        <begin position="204"/>
        <end position="233"/>
    </location>
</feature>
<proteinExistence type="predicted"/>
<keyword evidence="1" id="KW-0479">Metal-binding</keyword>
<keyword evidence="2" id="KW-0408">Iron</keyword>
<dbReference type="Gene3D" id="3.30.70.20">
    <property type="match status" value="1"/>
</dbReference>
<feature type="domain" description="4Fe-4S ferredoxin-type" evidence="4">
    <location>
        <begin position="234"/>
        <end position="261"/>
    </location>
</feature>
<evidence type="ECO:0000256" key="1">
    <source>
        <dbReference type="ARBA" id="ARBA00022723"/>
    </source>
</evidence>
<dbReference type="InterPro" id="IPR017900">
    <property type="entry name" value="4Fe4S_Fe_S_CS"/>
</dbReference>
<dbReference type="GO" id="GO:0046872">
    <property type="term" value="F:metal ion binding"/>
    <property type="evidence" value="ECO:0007669"/>
    <property type="project" value="UniProtKB-KW"/>
</dbReference>
<gene>
    <name evidence="5" type="ORF">SAMN02745216_00775</name>
</gene>
<dbReference type="Pfam" id="PF00037">
    <property type="entry name" value="Fer4"/>
    <property type="match status" value="2"/>
</dbReference>
<dbReference type="GO" id="GO:0051536">
    <property type="term" value="F:iron-sulfur cluster binding"/>
    <property type="evidence" value="ECO:0007669"/>
    <property type="project" value="UniProtKB-KW"/>
</dbReference>
<dbReference type="InterPro" id="IPR017896">
    <property type="entry name" value="4Fe4S_Fe-S-bd"/>
</dbReference>
<dbReference type="Proteomes" id="UP000183994">
    <property type="component" value="Unassembled WGS sequence"/>
</dbReference>
<evidence type="ECO:0000259" key="4">
    <source>
        <dbReference type="PROSITE" id="PS51379"/>
    </source>
</evidence>